<evidence type="ECO:0000313" key="2">
    <source>
        <dbReference type="Proteomes" id="UP001335648"/>
    </source>
</evidence>
<dbReference type="EMBL" id="JAULUE010002063">
    <property type="protein sequence ID" value="KAK5880722.1"/>
    <property type="molecule type" value="Genomic_DNA"/>
</dbReference>
<reference evidence="1 2" key="1">
    <citation type="journal article" date="2023" name="Mol. Biol. Evol.">
        <title>Genomics of Secondarily Temperate Adaptation in the Only Non-Antarctic Icefish.</title>
        <authorList>
            <person name="Rivera-Colon A.G."/>
            <person name="Rayamajhi N."/>
            <person name="Minhas B.F."/>
            <person name="Madrigal G."/>
            <person name="Bilyk K.T."/>
            <person name="Yoon V."/>
            <person name="Hune M."/>
            <person name="Gregory S."/>
            <person name="Cheng C.H.C."/>
            <person name="Catchen J.M."/>
        </authorList>
    </citation>
    <scope>NUCLEOTIDE SEQUENCE [LARGE SCALE GENOMIC DNA]</scope>
    <source>
        <strain evidence="1">JC2023a</strain>
    </source>
</reference>
<comment type="caution">
    <text evidence="1">The sequence shown here is derived from an EMBL/GenBank/DDBJ whole genome shotgun (WGS) entry which is preliminary data.</text>
</comment>
<dbReference type="Proteomes" id="UP001335648">
    <property type="component" value="Unassembled WGS sequence"/>
</dbReference>
<accession>A0AAN8B9Q6</accession>
<name>A0AAN8B9Q6_9TELE</name>
<evidence type="ECO:0000313" key="1">
    <source>
        <dbReference type="EMBL" id="KAK5880722.1"/>
    </source>
</evidence>
<keyword evidence="2" id="KW-1185">Reference proteome</keyword>
<proteinExistence type="predicted"/>
<dbReference type="AlphaFoldDB" id="A0AAN8B9Q6"/>
<gene>
    <name evidence="1" type="ORF">CesoFtcFv8_021601</name>
</gene>
<protein>
    <submittedName>
        <fullName evidence="1">Uncharacterized protein</fullName>
    </submittedName>
</protein>
<sequence length="75" mass="8507">MTSDGFTKSHPALPYYSPAVCSHRDAMAARHDINGLVREWTPFPAHRENDIPQTELYKPLILSHMGLLPPHRAMN</sequence>
<organism evidence="1 2">
    <name type="scientific">Champsocephalus esox</name>
    <name type="common">pike icefish</name>
    <dbReference type="NCBI Taxonomy" id="159716"/>
    <lineage>
        <taxon>Eukaryota</taxon>
        <taxon>Metazoa</taxon>
        <taxon>Chordata</taxon>
        <taxon>Craniata</taxon>
        <taxon>Vertebrata</taxon>
        <taxon>Euteleostomi</taxon>
        <taxon>Actinopterygii</taxon>
        <taxon>Neopterygii</taxon>
        <taxon>Teleostei</taxon>
        <taxon>Neoteleostei</taxon>
        <taxon>Acanthomorphata</taxon>
        <taxon>Eupercaria</taxon>
        <taxon>Perciformes</taxon>
        <taxon>Notothenioidei</taxon>
        <taxon>Channichthyidae</taxon>
        <taxon>Champsocephalus</taxon>
    </lineage>
</organism>